<accession>A0A0N5ALK9</accession>
<name>A0A0N5ALK9_9BILA</name>
<organism evidence="5 6">
    <name type="scientific">Syphacia muris</name>
    <dbReference type="NCBI Taxonomy" id="451379"/>
    <lineage>
        <taxon>Eukaryota</taxon>
        <taxon>Metazoa</taxon>
        <taxon>Ecdysozoa</taxon>
        <taxon>Nematoda</taxon>
        <taxon>Chromadorea</taxon>
        <taxon>Rhabditida</taxon>
        <taxon>Spirurina</taxon>
        <taxon>Oxyuridomorpha</taxon>
        <taxon>Oxyuroidea</taxon>
        <taxon>Oxyuridae</taxon>
        <taxon>Syphacia</taxon>
    </lineage>
</organism>
<dbReference type="PROSITE" id="PS51421">
    <property type="entry name" value="RAS"/>
    <property type="match status" value="1"/>
</dbReference>
<evidence type="ECO:0000256" key="2">
    <source>
        <dbReference type="ARBA" id="ARBA00011984"/>
    </source>
</evidence>
<dbReference type="Proteomes" id="UP000046393">
    <property type="component" value="Unplaced"/>
</dbReference>
<dbReference type="SMART" id="SM00175">
    <property type="entry name" value="RAB"/>
    <property type="match status" value="1"/>
</dbReference>
<evidence type="ECO:0000256" key="1">
    <source>
        <dbReference type="ARBA" id="ARBA00008344"/>
    </source>
</evidence>
<dbReference type="SMART" id="SM00173">
    <property type="entry name" value="RAS"/>
    <property type="match status" value="1"/>
</dbReference>
<dbReference type="GO" id="GO:0003925">
    <property type="term" value="F:G protein activity"/>
    <property type="evidence" value="ECO:0007669"/>
    <property type="project" value="UniProtKB-EC"/>
</dbReference>
<keyword evidence="5" id="KW-1185">Reference proteome</keyword>
<evidence type="ECO:0000313" key="6">
    <source>
        <dbReference type="WBParaSite" id="SMUV_0000543001-mRNA-1"/>
    </source>
</evidence>
<dbReference type="AlphaFoldDB" id="A0A0N5ALK9"/>
<sequence>MTNHSGEICIETNAQSWDSDYGTWSSASSDQYSEIKTNSIPGVSNDYTSMSPCCLNYNQILGASNDQRRSRWRGIRMGITIDYNVIKSYGERYEKRPATDAEIAESVDSDNVKRLDTSLETADKPSARPAAEKFTTNTEWMPNYPSSPLVTEVKNQESDYLNSDTNDDTFRRLSTSSESNVTLTGNKLSQEIPQDIINNVKRQILNEVFFGESEDETEPIFQRQNDRSSEGIVSRFMIDLLDNDVLNSEQDILRANAIMLVYSITDKKSFSDVNTYYRAVMTAKKHMHPVVLVATKTDVEKKKRKVTAFEGQTLARRFNCPFIEVSAKTNEQVHQAFVELMRLVDKQYARIRRFKRSLAPLLL</sequence>
<dbReference type="SUPFAM" id="SSF52540">
    <property type="entry name" value="P-loop containing nucleoside triphosphate hydrolases"/>
    <property type="match status" value="1"/>
</dbReference>
<evidence type="ECO:0000256" key="3">
    <source>
        <dbReference type="ARBA" id="ARBA00022801"/>
    </source>
</evidence>
<dbReference type="InterPro" id="IPR027417">
    <property type="entry name" value="P-loop_NTPase"/>
</dbReference>
<dbReference type="WBParaSite" id="SMUV_0000543001-mRNA-1">
    <property type="protein sequence ID" value="SMUV_0000543001-mRNA-1"/>
    <property type="gene ID" value="SMUV_0000543001"/>
</dbReference>
<comment type="similarity">
    <text evidence="1">Belongs to the small GTPase superfamily. Ras family.</text>
</comment>
<dbReference type="InterPro" id="IPR001806">
    <property type="entry name" value="Small_GTPase"/>
</dbReference>
<proteinExistence type="inferred from homology"/>
<keyword evidence="3" id="KW-0378">Hydrolase</keyword>
<dbReference type="EC" id="3.6.5.2" evidence="2"/>
<evidence type="ECO:0000313" key="5">
    <source>
        <dbReference type="Proteomes" id="UP000046393"/>
    </source>
</evidence>
<dbReference type="STRING" id="451379.A0A0N5ALK9"/>
<dbReference type="PRINTS" id="PR00449">
    <property type="entry name" value="RASTRNSFRMNG"/>
</dbReference>
<dbReference type="GO" id="GO:0005525">
    <property type="term" value="F:GTP binding"/>
    <property type="evidence" value="ECO:0007669"/>
    <property type="project" value="InterPro"/>
</dbReference>
<reference evidence="6" key="1">
    <citation type="submission" date="2016-04" db="UniProtKB">
        <authorList>
            <consortium name="WormBaseParasite"/>
        </authorList>
    </citation>
    <scope>IDENTIFICATION</scope>
</reference>
<protein>
    <recommendedName>
        <fullName evidence="2">small monomeric GTPase</fullName>
        <ecNumber evidence="2">3.6.5.2</ecNumber>
    </recommendedName>
</protein>
<dbReference type="InterPro" id="IPR051065">
    <property type="entry name" value="Ras-related_GTPase"/>
</dbReference>
<dbReference type="Pfam" id="PF00071">
    <property type="entry name" value="Ras"/>
    <property type="match status" value="1"/>
</dbReference>
<comment type="catalytic activity">
    <reaction evidence="4">
        <text>GTP + H2O = GDP + phosphate + H(+)</text>
        <dbReference type="Rhea" id="RHEA:19669"/>
        <dbReference type="ChEBI" id="CHEBI:15377"/>
        <dbReference type="ChEBI" id="CHEBI:15378"/>
        <dbReference type="ChEBI" id="CHEBI:37565"/>
        <dbReference type="ChEBI" id="CHEBI:43474"/>
        <dbReference type="ChEBI" id="CHEBI:58189"/>
        <dbReference type="EC" id="3.6.5.2"/>
    </reaction>
</comment>
<dbReference type="Gene3D" id="3.40.50.300">
    <property type="entry name" value="P-loop containing nucleotide triphosphate hydrolases"/>
    <property type="match status" value="1"/>
</dbReference>
<dbReference type="PROSITE" id="PS51419">
    <property type="entry name" value="RAB"/>
    <property type="match status" value="1"/>
</dbReference>
<dbReference type="PANTHER" id="PTHR45704">
    <property type="entry name" value="RAS-LIKE FAMILY MEMBER 11"/>
    <property type="match status" value="1"/>
</dbReference>
<dbReference type="SMART" id="SM00174">
    <property type="entry name" value="RHO"/>
    <property type="match status" value="1"/>
</dbReference>
<evidence type="ECO:0000256" key="4">
    <source>
        <dbReference type="ARBA" id="ARBA00048098"/>
    </source>
</evidence>